<dbReference type="CDD" id="cd06850">
    <property type="entry name" value="biotinyl_domain"/>
    <property type="match status" value="1"/>
</dbReference>
<reference evidence="3 4" key="1">
    <citation type="submission" date="2019-05" db="EMBL/GenBank/DDBJ databases">
        <authorList>
            <person name="Qu J.-H."/>
        </authorList>
    </citation>
    <scope>NUCLEOTIDE SEQUENCE [LARGE SCALE GENOMIC DNA]</scope>
    <source>
        <strain evidence="3 4">T17</strain>
    </source>
</reference>
<dbReference type="SUPFAM" id="SSF51230">
    <property type="entry name" value="Single hybrid motif"/>
    <property type="match status" value="1"/>
</dbReference>
<dbReference type="InterPro" id="IPR011053">
    <property type="entry name" value="Single_hybrid_motif"/>
</dbReference>
<dbReference type="EMBL" id="VCEJ01000005">
    <property type="protein sequence ID" value="TLU98980.1"/>
    <property type="molecule type" value="Genomic_DNA"/>
</dbReference>
<evidence type="ECO:0000313" key="4">
    <source>
        <dbReference type="Proteomes" id="UP000306402"/>
    </source>
</evidence>
<evidence type="ECO:0000256" key="1">
    <source>
        <dbReference type="ARBA" id="ARBA00023267"/>
    </source>
</evidence>
<dbReference type="Gene3D" id="2.40.50.100">
    <property type="match status" value="1"/>
</dbReference>
<dbReference type="Pfam" id="PF00364">
    <property type="entry name" value="Biotin_lipoyl"/>
    <property type="match status" value="1"/>
</dbReference>
<dbReference type="InterPro" id="IPR050709">
    <property type="entry name" value="Biotin_Carboxyl_Carrier/Decarb"/>
</dbReference>
<protein>
    <submittedName>
        <fullName evidence="3">Acetyl-CoA carboxylase biotin carboxyl carrier protein subunit</fullName>
    </submittedName>
</protein>
<dbReference type="InterPro" id="IPR000089">
    <property type="entry name" value="Biotin_lipoyl"/>
</dbReference>
<organism evidence="3 4">
    <name type="scientific">Dyadobacter luticola</name>
    <dbReference type="NCBI Taxonomy" id="1979387"/>
    <lineage>
        <taxon>Bacteria</taxon>
        <taxon>Pseudomonadati</taxon>
        <taxon>Bacteroidota</taxon>
        <taxon>Cytophagia</taxon>
        <taxon>Cytophagales</taxon>
        <taxon>Spirosomataceae</taxon>
        <taxon>Dyadobacter</taxon>
    </lineage>
</organism>
<keyword evidence="4" id="KW-1185">Reference proteome</keyword>
<dbReference type="PANTHER" id="PTHR45266">
    <property type="entry name" value="OXALOACETATE DECARBOXYLASE ALPHA CHAIN"/>
    <property type="match status" value="1"/>
</dbReference>
<dbReference type="AlphaFoldDB" id="A0A5R9KRY5"/>
<proteinExistence type="predicted"/>
<feature type="domain" description="Lipoyl-binding" evidence="2">
    <location>
        <begin position="109"/>
        <end position="178"/>
    </location>
</feature>
<dbReference type="OrthoDB" id="9812676at2"/>
<sequence>MLKIAVADSAQSENPSVRNFDIEEQKDGWHIAGELFDGDIARLGDSGSSNRFHVIWKNKSYNIEVLEVNQAEKTAKLLINGTPYYTSAKNRLDLLLEGMGMQNNASQKLNNVKAPMPGLIQSVSVSEGEQISKGDSLLVLVAMKMENVIKSPGNGVIKSLKVASREIVEKNQVLLEFQ</sequence>
<dbReference type="InterPro" id="IPR001882">
    <property type="entry name" value="Biotin_BS"/>
</dbReference>
<keyword evidence="1" id="KW-0092">Biotin</keyword>
<dbReference type="RefSeq" id="WP_138367270.1">
    <property type="nucleotide sequence ID" value="NZ_VCEJ01000005.1"/>
</dbReference>
<name>A0A5R9KRY5_9BACT</name>
<dbReference type="FunFam" id="2.40.50.100:FF:000003">
    <property type="entry name" value="Acetyl-CoA carboxylase biotin carboxyl carrier protein"/>
    <property type="match status" value="1"/>
</dbReference>
<dbReference type="PANTHER" id="PTHR45266:SF3">
    <property type="entry name" value="OXALOACETATE DECARBOXYLASE ALPHA CHAIN"/>
    <property type="match status" value="1"/>
</dbReference>
<dbReference type="PROSITE" id="PS00188">
    <property type="entry name" value="BIOTIN"/>
    <property type="match status" value="1"/>
</dbReference>
<accession>A0A5R9KRY5</accession>
<evidence type="ECO:0000259" key="2">
    <source>
        <dbReference type="PROSITE" id="PS50968"/>
    </source>
</evidence>
<gene>
    <name evidence="3" type="ORF">FEN17_20550</name>
</gene>
<dbReference type="PROSITE" id="PS50968">
    <property type="entry name" value="BIOTINYL_LIPOYL"/>
    <property type="match status" value="1"/>
</dbReference>
<evidence type="ECO:0000313" key="3">
    <source>
        <dbReference type="EMBL" id="TLU98980.1"/>
    </source>
</evidence>
<dbReference type="Proteomes" id="UP000306402">
    <property type="component" value="Unassembled WGS sequence"/>
</dbReference>
<comment type="caution">
    <text evidence="3">The sequence shown here is derived from an EMBL/GenBank/DDBJ whole genome shotgun (WGS) entry which is preliminary data.</text>
</comment>